<evidence type="ECO:0000256" key="1">
    <source>
        <dbReference type="SAM" id="Coils"/>
    </source>
</evidence>
<feature type="region of interest" description="Disordered" evidence="2">
    <location>
        <begin position="802"/>
        <end position="831"/>
    </location>
</feature>
<feature type="compositionally biased region" description="Acidic residues" evidence="2">
    <location>
        <begin position="15"/>
        <end position="27"/>
    </location>
</feature>
<dbReference type="Proteomes" id="UP001165122">
    <property type="component" value="Unassembled WGS sequence"/>
</dbReference>
<feature type="coiled-coil region" evidence="1">
    <location>
        <begin position="541"/>
        <end position="597"/>
    </location>
</feature>
<feature type="coiled-coil region" evidence="1">
    <location>
        <begin position="987"/>
        <end position="1014"/>
    </location>
</feature>
<evidence type="ECO:0000313" key="4">
    <source>
        <dbReference type="Proteomes" id="UP001165122"/>
    </source>
</evidence>
<feature type="coiled-coil region" evidence="1">
    <location>
        <begin position="385"/>
        <end position="451"/>
    </location>
</feature>
<sequence>MARSKTPDIGRLSDSSDEGDWSSDDDFGVFPGDDIIPETSVRTASIIFANSPTGHLETDSEDGSSDDDTLPKYFGYLWRNPVDNILKEEMFLDPRFGVVDELDTLFIIIRSIIKIQCFRRQIIAIRYTENKKKVIIIYRAAVMLQKMVRCRAAMARLNNEKRWKGIELERQREVMREAIDAAGVSSRSRVSNLENQISSQQHKFESEKKEVNDRAESAIKGVLLKMEEEKARFQEEKSGAQVKADCLEVVREENENVINELREELALLRPQLEEAVKQKEEIAEMKEGQISHLKIKWQEDLDAIAKEKEELSELKESQIAHLKIKWQEDLDASKSKLSASEIALQEMNVSFEETLNTSASKFSSDVAAADRAGYFMGKLEGEALVEDYDKMFAGWEEDKRRLENELEVAAEKVVELEMVIESVKQTAMEEKLTVEAEKRNSEEGIREAKDETRMVEKRCEARVREAEFFREEAIGSLEVAQERANTRAMAMADDRVRGMKETHDLEISSLVKSWEDRLERSTQDKQRIVAKVERDASLHTMERMQEAEGRHNDEVKRLRELMDVKERQAREESELMVERLKNQHRDLMIEMERKGDEKLRVVKEEIRVSYEAQMNDLKEDCNMQVQNIRKVLVGEQRVFEEGKEILKRDTEARITEIVNKAEKERIGMEEKFSKQLFMSEQRFSTESTKMNRNFEERITAMQGLLKMKTQRIEEMEKAARSTYDYTRGRWLDPSVGKFGLGGGTAEGKFGLGTSTASGLPPPLTPLSASVRAANIRGTRDHSFNDYSVIGPDVEWSTLEFSQRHMRHPPPSVPPPPPPQPEPQSPDWYSPGIERSAAKTIERTKESSRKHVSNISALLSRVTQSPSERTMKQINPSTLTASQKLGCEIFSSVCHRWAMYKRNSYFHFWRDIATRRLIAMRVLRRVVVKMVKMKLVVSWYQWINWVREERANEFEIELGKVHKQIDFKVDEKYDDFVSRLERMRYENEKVLTLRNEETERILKDLRDEVGKVEDDLAAVRGGIREGVKQGWKEVKGDLVQTVRDSISPGKGGEGLGVEGYEEDVAAGGVKGFQERVAFYREKYGA</sequence>
<accession>A0A9W7E3M9</accession>
<organism evidence="3 4">
    <name type="scientific">Triparma laevis f. longispina</name>
    <dbReference type="NCBI Taxonomy" id="1714387"/>
    <lineage>
        <taxon>Eukaryota</taxon>
        <taxon>Sar</taxon>
        <taxon>Stramenopiles</taxon>
        <taxon>Ochrophyta</taxon>
        <taxon>Bolidophyceae</taxon>
        <taxon>Parmales</taxon>
        <taxon>Triparmaceae</taxon>
        <taxon>Triparma</taxon>
    </lineage>
</organism>
<evidence type="ECO:0000256" key="2">
    <source>
        <dbReference type="SAM" id="MobiDB-lite"/>
    </source>
</evidence>
<dbReference type="AlphaFoldDB" id="A0A9W7E3M9"/>
<keyword evidence="4" id="KW-1185">Reference proteome</keyword>
<name>A0A9W7E3M9_9STRA</name>
<feature type="coiled-coil region" evidence="1">
    <location>
        <begin position="190"/>
        <end position="314"/>
    </location>
</feature>
<gene>
    <name evidence="3" type="ORF">TrLO_g12122</name>
</gene>
<protein>
    <submittedName>
        <fullName evidence="3">Uncharacterized protein</fullName>
    </submittedName>
</protein>
<keyword evidence="1" id="KW-0175">Coiled coil</keyword>
<evidence type="ECO:0000313" key="3">
    <source>
        <dbReference type="EMBL" id="GMH64055.1"/>
    </source>
</evidence>
<dbReference type="OrthoDB" id="10599358at2759"/>
<feature type="region of interest" description="Disordered" evidence="2">
    <location>
        <begin position="1"/>
        <end position="33"/>
    </location>
</feature>
<dbReference type="EMBL" id="BRXW01000539">
    <property type="protein sequence ID" value="GMH64055.1"/>
    <property type="molecule type" value="Genomic_DNA"/>
</dbReference>
<feature type="compositionally biased region" description="Pro residues" evidence="2">
    <location>
        <begin position="808"/>
        <end position="823"/>
    </location>
</feature>
<reference evidence="4" key="1">
    <citation type="journal article" date="2023" name="Commun. Biol.">
        <title>Genome analysis of Parmales, the sister group of diatoms, reveals the evolutionary specialization of diatoms from phago-mixotrophs to photoautotrophs.</title>
        <authorList>
            <person name="Ban H."/>
            <person name="Sato S."/>
            <person name="Yoshikawa S."/>
            <person name="Yamada K."/>
            <person name="Nakamura Y."/>
            <person name="Ichinomiya M."/>
            <person name="Sato N."/>
            <person name="Blanc-Mathieu R."/>
            <person name="Endo H."/>
            <person name="Kuwata A."/>
            <person name="Ogata H."/>
        </authorList>
    </citation>
    <scope>NUCLEOTIDE SEQUENCE [LARGE SCALE GENOMIC DNA]</scope>
    <source>
        <strain evidence="4">NIES 3700</strain>
    </source>
</reference>
<comment type="caution">
    <text evidence="3">The sequence shown here is derived from an EMBL/GenBank/DDBJ whole genome shotgun (WGS) entry which is preliminary data.</text>
</comment>
<proteinExistence type="predicted"/>